<organism evidence="5 6">
    <name type="scientific">Ellagibacter isourolithinifaciens</name>
    <dbReference type="NCBI Taxonomy" id="2137581"/>
    <lineage>
        <taxon>Bacteria</taxon>
        <taxon>Bacillati</taxon>
        <taxon>Actinomycetota</taxon>
        <taxon>Coriobacteriia</taxon>
        <taxon>Eggerthellales</taxon>
        <taxon>Eggerthellaceae</taxon>
        <taxon>Ellagibacter</taxon>
    </lineage>
</organism>
<accession>A0A6N6NSG0</accession>
<dbReference type="SMART" id="SM00345">
    <property type="entry name" value="HTH_GNTR"/>
    <property type="match status" value="1"/>
</dbReference>
<evidence type="ECO:0000259" key="4">
    <source>
        <dbReference type="PROSITE" id="PS50949"/>
    </source>
</evidence>
<dbReference type="PROSITE" id="PS50949">
    <property type="entry name" value="HTH_GNTR"/>
    <property type="match status" value="1"/>
</dbReference>
<keyword evidence="1" id="KW-0805">Transcription regulation</keyword>
<gene>
    <name evidence="5" type="ORF">F8C90_04015</name>
</gene>
<dbReference type="InterPro" id="IPR036390">
    <property type="entry name" value="WH_DNA-bd_sf"/>
</dbReference>
<dbReference type="EMBL" id="WAJR01000006">
    <property type="protein sequence ID" value="KAB1641329.1"/>
    <property type="molecule type" value="Genomic_DNA"/>
</dbReference>
<keyword evidence="3" id="KW-0804">Transcription</keyword>
<dbReference type="InterPro" id="IPR000524">
    <property type="entry name" value="Tscrpt_reg_HTH_GntR"/>
</dbReference>
<keyword evidence="2" id="KW-0238">DNA-binding</keyword>
<evidence type="ECO:0000256" key="3">
    <source>
        <dbReference type="ARBA" id="ARBA00023163"/>
    </source>
</evidence>
<evidence type="ECO:0000313" key="6">
    <source>
        <dbReference type="Proteomes" id="UP000468668"/>
    </source>
</evidence>
<dbReference type="OrthoDB" id="3192286at2"/>
<protein>
    <submittedName>
        <fullName evidence="5">GntR family transcriptional regulator</fullName>
    </submittedName>
</protein>
<dbReference type="GO" id="GO:0003700">
    <property type="term" value="F:DNA-binding transcription factor activity"/>
    <property type="evidence" value="ECO:0007669"/>
    <property type="project" value="InterPro"/>
</dbReference>
<evidence type="ECO:0000256" key="1">
    <source>
        <dbReference type="ARBA" id="ARBA00023015"/>
    </source>
</evidence>
<dbReference type="InterPro" id="IPR036388">
    <property type="entry name" value="WH-like_DNA-bd_sf"/>
</dbReference>
<name>A0A6N6NSG0_9ACTN</name>
<dbReference type="GeneID" id="98657570"/>
<reference evidence="5 6" key="1">
    <citation type="submission" date="2019-09" db="EMBL/GenBank/DDBJ databases">
        <title>Whole genome shotgun sequencing (WGS) of Ellagibacter isourolithinifaciens DSM 104140(T) and Adlercreutzia muris DSM 29508(T).</title>
        <authorList>
            <person name="Stoll D.A."/>
            <person name="Danylec N."/>
            <person name="Huch M."/>
        </authorList>
    </citation>
    <scope>NUCLEOTIDE SEQUENCE [LARGE SCALE GENOMIC DNA]</scope>
    <source>
        <strain evidence="5 6">DSM 104140</strain>
    </source>
</reference>
<sequence length="148" mass="16021">MVIRIDQSNEAPIYLQIRNQIIEGVARGELSPGDSLPSVRQLAADLGINLHTVNKAYAVLRDEGYVAMRGRKGAFIANAQSIGAPSHQTIDDERMASGIYRLALEHRARGGTPESFMAIAKSQVAHAFEIEDPSNSKGNLPPKEVGND</sequence>
<dbReference type="AlphaFoldDB" id="A0A6N6NSG0"/>
<feature type="domain" description="HTH gntR-type" evidence="4">
    <location>
        <begin position="11"/>
        <end position="79"/>
    </location>
</feature>
<dbReference type="Proteomes" id="UP000468668">
    <property type="component" value="Unassembled WGS sequence"/>
</dbReference>
<dbReference type="SUPFAM" id="SSF46785">
    <property type="entry name" value="Winged helix' DNA-binding domain"/>
    <property type="match status" value="1"/>
</dbReference>
<proteinExistence type="predicted"/>
<evidence type="ECO:0000256" key="2">
    <source>
        <dbReference type="ARBA" id="ARBA00023125"/>
    </source>
</evidence>
<dbReference type="PANTHER" id="PTHR38445:SF12">
    <property type="entry name" value="GNTR-FAMILY TRANSCRIPTIONAL REGULATOR"/>
    <property type="match status" value="1"/>
</dbReference>
<dbReference type="PANTHER" id="PTHR38445">
    <property type="entry name" value="HTH-TYPE TRANSCRIPTIONAL REPRESSOR YTRA"/>
    <property type="match status" value="1"/>
</dbReference>
<dbReference type="GO" id="GO:0003677">
    <property type="term" value="F:DNA binding"/>
    <property type="evidence" value="ECO:0007669"/>
    <property type="project" value="UniProtKB-KW"/>
</dbReference>
<keyword evidence="6" id="KW-1185">Reference proteome</keyword>
<dbReference type="RefSeq" id="WP_158049163.1">
    <property type="nucleotide sequence ID" value="NZ_DBFAGY010000130.1"/>
</dbReference>
<comment type="caution">
    <text evidence="5">The sequence shown here is derived from an EMBL/GenBank/DDBJ whole genome shotgun (WGS) entry which is preliminary data.</text>
</comment>
<dbReference type="Pfam" id="PF00392">
    <property type="entry name" value="GntR"/>
    <property type="match status" value="1"/>
</dbReference>
<dbReference type="Gene3D" id="1.10.10.10">
    <property type="entry name" value="Winged helix-like DNA-binding domain superfamily/Winged helix DNA-binding domain"/>
    <property type="match status" value="1"/>
</dbReference>
<dbReference type="CDD" id="cd07377">
    <property type="entry name" value="WHTH_GntR"/>
    <property type="match status" value="1"/>
</dbReference>
<evidence type="ECO:0000313" key="5">
    <source>
        <dbReference type="EMBL" id="KAB1641329.1"/>
    </source>
</evidence>